<reference evidence="1" key="1">
    <citation type="submission" date="2018-07" db="EMBL/GenBank/DDBJ databases">
        <authorList>
            <consortium name="PulseNet: The National Subtyping Network for Foodborne Disease Surveillance"/>
            <person name="Tarr C.L."/>
            <person name="Trees E."/>
            <person name="Katz L.S."/>
            <person name="Carleton-Romer H.A."/>
            <person name="Stroika S."/>
            <person name="Kucerova Z."/>
            <person name="Roache K.F."/>
            <person name="Sabol A.L."/>
            <person name="Besser J."/>
            <person name="Gerner-Smidt P."/>
        </authorList>
    </citation>
    <scope>NUCLEOTIDE SEQUENCE</scope>
    <source>
        <strain evidence="1">2015AM-0391</strain>
    </source>
</reference>
<gene>
    <name evidence="1" type="ORF">CG757_05210</name>
</gene>
<evidence type="ECO:0000313" key="1">
    <source>
        <dbReference type="EMBL" id="ECT9336030.1"/>
    </source>
</evidence>
<sequence length="100" mass="11830">MALYDRKNHTSSVKPVILDYFYGWQTHFSRPLIIFFSSGNKLYIRIIQIINDGSQHPGIVIVNDRFRTYRVFRITVFNTGKQFVPLIVKPFDLFFKVIKS</sequence>
<dbReference type="AlphaFoldDB" id="A0A603JZU8"/>
<accession>A0A603JZU8</accession>
<comment type="caution">
    <text evidence="1">The sequence shown here is derived from an EMBL/GenBank/DDBJ whole genome shotgun (WGS) entry which is preliminary data.</text>
</comment>
<protein>
    <submittedName>
        <fullName evidence="1">Uncharacterized protein</fullName>
    </submittedName>
</protein>
<dbReference type="EMBL" id="AAKOIS010000001">
    <property type="protein sequence ID" value="ECT9336030.1"/>
    <property type="molecule type" value="Genomic_DNA"/>
</dbReference>
<organism evidence="1">
    <name type="scientific">Salmonella enterica subsp. enterica serovar Cotham</name>
    <dbReference type="NCBI Taxonomy" id="2572724"/>
    <lineage>
        <taxon>Bacteria</taxon>
        <taxon>Pseudomonadati</taxon>
        <taxon>Pseudomonadota</taxon>
        <taxon>Gammaproteobacteria</taxon>
        <taxon>Enterobacterales</taxon>
        <taxon>Enterobacteriaceae</taxon>
        <taxon>Salmonella</taxon>
    </lineage>
</organism>
<name>A0A603JZU8_SALET</name>
<proteinExistence type="predicted"/>